<gene>
    <name evidence="2" type="ORF">C1SCF055_LOCUS21534</name>
</gene>
<organism evidence="2">
    <name type="scientific">Cladocopium goreaui</name>
    <dbReference type="NCBI Taxonomy" id="2562237"/>
    <lineage>
        <taxon>Eukaryota</taxon>
        <taxon>Sar</taxon>
        <taxon>Alveolata</taxon>
        <taxon>Dinophyceae</taxon>
        <taxon>Suessiales</taxon>
        <taxon>Symbiodiniaceae</taxon>
        <taxon>Cladocopium</taxon>
    </lineage>
</organism>
<proteinExistence type="predicted"/>
<accession>A0A9P1G014</accession>
<evidence type="ECO:0000313" key="3">
    <source>
        <dbReference type="EMBL" id="CAL4782235.1"/>
    </source>
</evidence>
<evidence type="ECO:0000313" key="4">
    <source>
        <dbReference type="Proteomes" id="UP001152797"/>
    </source>
</evidence>
<dbReference type="EMBL" id="CAMXCT030002011">
    <property type="protein sequence ID" value="CAL4782235.1"/>
    <property type="molecule type" value="Genomic_DNA"/>
</dbReference>
<dbReference type="Proteomes" id="UP001152797">
    <property type="component" value="Unassembled WGS sequence"/>
</dbReference>
<name>A0A9P1G014_9DINO</name>
<feature type="region of interest" description="Disordered" evidence="1">
    <location>
        <begin position="1"/>
        <end position="28"/>
    </location>
</feature>
<protein>
    <submittedName>
        <fullName evidence="2">Uncharacterized protein</fullName>
    </submittedName>
</protein>
<reference evidence="2" key="1">
    <citation type="submission" date="2022-10" db="EMBL/GenBank/DDBJ databases">
        <authorList>
            <person name="Chen Y."/>
            <person name="Dougan E. K."/>
            <person name="Chan C."/>
            <person name="Rhodes N."/>
            <person name="Thang M."/>
        </authorList>
    </citation>
    <scope>NUCLEOTIDE SEQUENCE</scope>
</reference>
<evidence type="ECO:0000256" key="1">
    <source>
        <dbReference type="SAM" id="MobiDB-lite"/>
    </source>
</evidence>
<sequence>MPKRPSGGGAPAKAKAAKKGKPGALQVPPDALLLPHIRNENLTQKNKTLDLFLSEKTYSSEADLAQEGTSLFLRPYMLPHRIDFGLRGTSDGEVQHQLCQLELLNGFQTNPNTPGVEKLVACSVQTSWLQKPPTQLTSADLNHPGAAGPGQIFLVKGYNRSLCALGILYAAFDKPELLQELPDPVRESFKVVYATAVRSDSSYIVSTNRGVALGSLVRRRPNCFNLLHQLQFLERSGMSQDMTVKSLEAHESVSAFAQAYSLGEKESAAAINLLKFIPQDVKESLTELVRFDLRHADADILQLLEHTVPPADVAKIGIFLQPLKRYQDEVRVHVINHSHKLSAQLLNTTFQQTELQCESDMVKLRDWAQKFEVYAAKQAGLDWKHINDRYHKGRTSVEEFMNKKHQVTRVSSLVLAHAPLVQQQAKNGSTGLTILVGDFTLWPSRALAIDEAVNLAQSVASGNANTVSLAGVSGNHSAIAFTKSKALLGSVSGVERARVQDLQNPDVDKALAPHWRVQQRGIKATQDIIMKMLEGMNECDGQKVLIVDLNPSRFCEWSQAAWEMQRDYLLGEEGGNKWDIHFMGVYHDSDGHWMDANKDLITGRALSQWWDKSDEAGPAARISEPFALECPTLECLAISDGGVKVPDMVQQKFAATHHEPLKKIEEKISQDASVQKAIQMTESGSSSAGPTQSRTMGSPQWENETPLNWRKTLSLAGISVNADGSQTPMCYRYVIQAAPKINAFKPRELASTDDRLHLRAAQFGALWCGKLHQLPKATHCTVIWEAQCSKHKHIESMMLNSNIYCLNIFSLNSLHD</sequence>
<feature type="compositionally biased region" description="Gly residues" evidence="1">
    <location>
        <begin position="1"/>
        <end position="10"/>
    </location>
</feature>
<dbReference type="EMBL" id="CAMXCT020002011">
    <property type="protein sequence ID" value="CAL1148298.1"/>
    <property type="molecule type" value="Genomic_DNA"/>
</dbReference>
<feature type="region of interest" description="Disordered" evidence="1">
    <location>
        <begin position="672"/>
        <end position="704"/>
    </location>
</feature>
<dbReference type="EMBL" id="CAMXCT010002011">
    <property type="protein sequence ID" value="CAI3994923.1"/>
    <property type="molecule type" value="Genomic_DNA"/>
</dbReference>
<comment type="caution">
    <text evidence="2">The sequence shown here is derived from an EMBL/GenBank/DDBJ whole genome shotgun (WGS) entry which is preliminary data.</text>
</comment>
<dbReference type="OrthoDB" id="412835at2759"/>
<reference evidence="3 4" key="2">
    <citation type="submission" date="2024-05" db="EMBL/GenBank/DDBJ databases">
        <authorList>
            <person name="Chen Y."/>
            <person name="Shah S."/>
            <person name="Dougan E. K."/>
            <person name="Thang M."/>
            <person name="Chan C."/>
        </authorList>
    </citation>
    <scope>NUCLEOTIDE SEQUENCE [LARGE SCALE GENOMIC DNA]</scope>
</reference>
<keyword evidence="4" id="KW-1185">Reference proteome</keyword>
<dbReference type="AlphaFoldDB" id="A0A9P1G014"/>
<evidence type="ECO:0000313" key="2">
    <source>
        <dbReference type="EMBL" id="CAI3994923.1"/>
    </source>
</evidence>